<evidence type="ECO:0000313" key="2">
    <source>
        <dbReference type="Proteomes" id="UP000324629"/>
    </source>
</evidence>
<proteinExistence type="predicted"/>
<protein>
    <submittedName>
        <fullName evidence="1">Uncharacterized protein</fullName>
    </submittedName>
</protein>
<evidence type="ECO:0000313" key="1">
    <source>
        <dbReference type="EMBL" id="KAA3681773.1"/>
    </source>
</evidence>
<dbReference type="Proteomes" id="UP000324629">
    <property type="component" value="Unassembled WGS sequence"/>
</dbReference>
<gene>
    <name evidence="1" type="ORF">DEA37_0006679</name>
</gene>
<reference evidence="1 2" key="1">
    <citation type="journal article" date="2019" name="Gigascience">
        <title>Whole-genome sequence of the oriental lung fluke Paragonimus westermani.</title>
        <authorList>
            <person name="Oey H."/>
            <person name="Zakrzewski M."/>
            <person name="Narain K."/>
            <person name="Devi K.R."/>
            <person name="Agatsuma T."/>
            <person name="Nawaratna S."/>
            <person name="Gobert G.N."/>
            <person name="Jones M.K."/>
            <person name="Ragan M.A."/>
            <person name="McManus D.P."/>
            <person name="Krause L."/>
        </authorList>
    </citation>
    <scope>NUCLEOTIDE SEQUENCE [LARGE SCALE GENOMIC DNA]</scope>
    <source>
        <strain evidence="1 2">IND2009</strain>
    </source>
</reference>
<organism evidence="1 2">
    <name type="scientific">Paragonimus westermani</name>
    <dbReference type="NCBI Taxonomy" id="34504"/>
    <lineage>
        <taxon>Eukaryota</taxon>
        <taxon>Metazoa</taxon>
        <taxon>Spiralia</taxon>
        <taxon>Lophotrochozoa</taxon>
        <taxon>Platyhelminthes</taxon>
        <taxon>Trematoda</taxon>
        <taxon>Digenea</taxon>
        <taxon>Plagiorchiida</taxon>
        <taxon>Troglotremata</taxon>
        <taxon>Troglotrematidae</taxon>
        <taxon>Paragonimus</taxon>
    </lineage>
</organism>
<accession>A0A5J4P1R3</accession>
<sequence>MFRCVSSCWIVSNSIGCAAIISSIRKSFCLGSVRNFAVFSEYYPFVSWRIMGELDDVEFPPDRRKLHLLQRAPAANASVKPAKHARHLIDYRGPEEVRNKLVFGQYGIQVRYRYVD</sequence>
<dbReference type="AlphaFoldDB" id="A0A5J4P1R3"/>
<keyword evidence="2" id="KW-1185">Reference proteome</keyword>
<dbReference type="EMBL" id="QNGE01000131">
    <property type="protein sequence ID" value="KAA3681773.1"/>
    <property type="molecule type" value="Genomic_DNA"/>
</dbReference>
<name>A0A5J4P1R3_9TREM</name>
<comment type="caution">
    <text evidence="1">The sequence shown here is derived from an EMBL/GenBank/DDBJ whole genome shotgun (WGS) entry which is preliminary data.</text>
</comment>